<evidence type="ECO:0008006" key="3">
    <source>
        <dbReference type="Google" id="ProtNLM"/>
    </source>
</evidence>
<comment type="caution">
    <text evidence="1">The sequence shown here is derived from an EMBL/GenBank/DDBJ whole genome shotgun (WGS) entry which is preliminary data.</text>
</comment>
<dbReference type="AlphaFoldDB" id="A0A1S1YW69"/>
<protein>
    <recommendedName>
        <fullName evidence="3">ABC transporter ATPase</fullName>
    </recommendedName>
</protein>
<keyword evidence="2" id="KW-1185">Reference proteome</keyword>
<dbReference type="STRING" id="915059.NH26_02310"/>
<dbReference type="EMBL" id="JRYR02000001">
    <property type="protein sequence ID" value="OHX65267.1"/>
    <property type="molecule type" value="Genomic_DNA"/>
</dbReference>
<organism evidence="1 2">
    <name type="scientific">Flammeovirga pacifica</name>
    <dbReference type="NCBI Taxonomy" id="915059"/>
    <lineage>
        <taxon>Bacteria</taxon>
        <taxon>Pseudomonadati</taxon>
        <taxon>Bacteroidota</taxon>
        <taxon>Cytophagia</taxon>
        <taxon>Cytophagales</taxon>
        <taxon>Flammeovirgaceae</taxon>
        <taxon>Flammeovirga</taxon>
    </lineage>
</organism>
<name>A0A1S1YW69_FLAPC</name>
<dbReference type="RefSeq" id="WP_044223787.1">
    <property type="nucleotide sequence ID" value="NZ_JRYR02000001.1"/>
</dbReference>
<accession>A0A1S1YW69</accession>
<dbReference type="OrthoDB" id="978691at2"/>
<reference evidence="1 2" key="1">
    <citation type="journal article" date="2012" name="Int. J. Syst. Evol. Microbiol.">
        <title>Flammeovirga pacifica sp. nov., isolated from deep-sea sediment.</title>
        <authorList>
            <person name="Xu H."/>
            <person name="Fu Y."/>
            <person name="Yang N."/>
            <person name="Ding Z."/>
            <person name="Lai Q."/>
            <person name="Zeng R."/>
        </authorList>
    </citation>
    <scope>NUCLEOTIDE SEQUENCE [LARGE SCALE GENOMIC DNA]</scope>
    <source>
        <strain evidence="2">DSM 24597 / LMG 26175 / WPAGA1</strain>
    </source>
</reference>
<proteinExistence type="predicted"/>
<gene>
    <name evidence="1" type="ORF">NH26_02310</name>
</gene>
<evidence type="ECO:0000313" key="2">
    <source>
        <dbReference type="Proteomes" id="UP000179797"/>
    </source>
</evidence>
<evidence type="ECO:0000313" key="1">
    <source>
        <dbReference type="EMBL" id="OHX65267.1"/>
    </source>
</evidence>
<dbReference type="Proteomes" id="UP000179797">
    <property type="component" value="Unassembled WGS sequence"/>
</dbReference>
<sequence length="163" mass="18632">MYTSISNLSDSSRLWIYQSNRKFTSQESSVISQALKQFTDTWNAHGSDLQSSFEIVKDIFIVIAVDEESSAASGCSIDKCVGLIRKFEEEFSVSLFERTNVAYDDGNEVKTFPMNQAKSLINENTIQPDTKIFDNTVPNLGEYRKNWIKNADQSWLKRFFVKA</sequence>